<dbReference type="SUPFAM" id="SSF51366">
    <property type="entry name" value="Ribulose-phoshate binding barrel"/>
    <property type="match status" value="1"/>
</dbReference>
<dbReference type="InterPro" id="IPR044643">
    <property type="entry name" value="TrpF_fam"/>
</dbReference>
<evidence type="ECO:0000313" key="12">
    <source>
        <dbReference type="EMBL" id="CUH71937.1"/>
    </source>
</evidence>
<evidence type="ECO:0000259" key="10">
    <source>
        <dbReference type="Pfam" id="PF00697"/>
    </source>
</evidence>
<evidence type="ECO:0000256" key="9">
    <source>
        <dbReference type="HAMAP-Rule" id="MF_00135"/>
    </source>
</evidence>
<comment type="similarity">
    <text evidence="9">Belongs to the TrpF family.</text>
</comment>
<dbReference type="Pfam" id="PF00697">
    <property type="entry name" value="PRAI"/>
    <property type="match status" value="1"/>
</dbReference>
<dbReference type="EC" id="5.3.1.24" evidence="3 9"/>
<dbReference type="UniPathway" id="UPA00035">
    <property type="reaction ID" value="UER00042"/>
</dbReference>
<dbReference type="Gene3D" id="3.20.20.70">
    <property type="entry name" value="Aldolase class I"/>
    <property type="match status" value="1"/>
</dbReference>
<dbReference type="AlphaFoldDB" id="A0A0P1F683"/>
<dbReference type="GO" id="GO:0000162">
    <property type="term" value="P:L-tryptophan biosynthetic process"/>
    <property type="evidence" value="ECO:0007669"/>
    <property type="project" value="UniProtKB-UniRule"/>
</dbReference>
<dbReference type="NCBIfam" id="NF002295">
    <property type="entry name" value="PRK01222.1-1"/>
    <property type="match status" value="1"/>
</dbReference>
<keyword evidence="7 9" id="KW-0057">Aromatic amino acid biosynthesis</keyword>
<feature type="domain" description="N-(5'phosphoribosyl) anthranilate isomerase (PRAI)" evidence="10">
    <location>
        <begin position="13"/>
        <end position="216"/>
    </location>
</feature>
<evidence type="ECO:0000256" key="7">
    <source>
        <dbReference type="ARBA" id="ARBA00023141"/>
    </source>
</evidence>
<evidence type="ECO:0000256" key="5">
    <source>
        <dbReference type="ARBA" id="ARBA00022605"/>
    </source>
</evidence>
<dbReference type="PANTHER" id="PTHR42894:SF1">
    <property type="entry name" value="N-(5'-PHOSPHORIBOSYL)ANTHRANILATE ISOMERASE"/>
    <property type="match status" value="1"/>
</dbReference>
<protein>
    <recommendedName>
        <fullName evidence="4 9">N-(5'-phosphoribosyl)anthranilate isomerase</fullName>
        <shortName evidence="9">PRAI</shortName>
        <ecNumber evidence="3 9">5.3.1.24</ecNumber>
    </recommendedName>
</protein>
<evidence type="ECO:0000256" key="3">
    <source>
        <dbReference type="ARBA" id="ARBA00012572"/>
    </source>
</evidence>
<dbReference type="Proteomes" id="UP000051086">
    <property type="component" value="Unassembled WGS sequence"/>
</dbReference>
<accession>A0A0P1F683</accession>
<proteinExistence type="inferred from homology"/>
<keyword evidence="13" id="KW-1185">Reference proteome</keyword>
<evidence type="ECO:0000313" key="11">
    <source>
        <dbReference type="EMBL" id="CUH63419.1"/>
    </source>
</evidence>
<dbReference type="InterPro" id="IPR001240">
    <property type="entry name" value="PRAI_dom"/>
</dbReference>
<sequence>MKRPDPMPADSKVKICGLRDPDHVELAGTLGAAYVGFVFFPKSPRAVTVAEARELAWAAPVGLAKVALVVNADDALLDQINDNVAIDMWQLHGSESPERVAEVKARYGLPVMKAIGVATEADVAQIDSYAKVADQLLIDAKAPKDAVLPGGNGLSFDWQLVKRKYWSLPWMLAGGLNPENVGRAQNLTGARQVDVSSGVESAPGVKDPALMEAFIKAALA</sequence>
<reference evidence="12 14" key="2">
    <citation type="submission" date="2015-09" db="EMBL/GenBank/DDBJ databases">
        <authorList>
            <consortium name="Swine Surveillance"/>
        </authorList>
    </citation>
    <scope>NUCLEOTIDE SEQUENCE [LARGE SCALE GENOMIC DNA]</scope>
    <source>
        <strain evidence="12 14">5120</strain>
    </source>
</reference>
<dbReference type="Proteomes" id="UP000051887">
    <property type="component" value="Unassembled WGS sequence"/>
</dbReference>
<keyword evidence="8 9" id="KW-0413">Isomerase</keyword>
<evidence type="ECO:0000256" key="2">
    <source>
        <dbReference type="ARBA" id="ARBA00004664"/>
    </source>
</evidence>
<evidence type="ECO:0000256" key="4">
    <source>
        <dbReference type="ARBA" id="ARBA00022272"/>
    </source>
</evidence>
<dbReference type="InterPro" id="IPR011060">
    <property type="entry name" value="RibuloseP-bd_barrel"/>
</dbReference>
<dbReference type="EMBL" id="CYSB01000005">
    <property type="protein sequence ID" value="CUH63419.1"/>
    <property type="molecule type" value="Genomic_DNA"/>
</dbReference>
<evidence type="ECO:0000256" key="1">
    <source>
        <dbReference type="ARBA" id="ARBA00001164"/>
    </source>
</evidence>
<dbReference type="InterPro" id="IPR013785">
    <property type="entry name" value="Aldolase_TIM"/>
</dbReference>
<dbReference type="GO" id="GO:0004640">
    <property type="term" value="F:phosphoribosylanthranilate isomerase activity"/>
    <property type="evidence" value="ECO:0007669"/>
    <property type="project" value="UniProtKB-UniRule"/>
</dbReference>
<comment type="catalytic activity">
    <reaction evidence="1 9">
        <text>N-(5-phospho-beta-D-ribosyl)anthranilate = 1-(2-carboxyphenylamino)-1-deoxy-D-ribulose 5-phosphate</text>
        <dbReference type="Rhea" id="RHEA:21540"/>
        <dbReference type="ChEBI" id="CHEBI:18277"/>
        <dbReference type="ChEBI" id="CHEBI:58613"/>
        <dbReference type="EC" id="5.3.1.24"/>
    </reaction>
</comment>
<reference evidence="11 13" key="1">
    <citation type="submission" date="2015-09" db="EMBL/GenBank/DDBJ databases">
        <authorList>
            <person name="Rodrigo-Torres L."/>
            <person name="Arahal D.R."/>
        </authorList>
    </citation>
    <scope>NUCLEOTIDE SEQUENCE [LARGE SCALE GENOMIC DNA]</scope>
    <source>
        <strain evidence="11 13">CECT 5118</strain>
    </source>
</reference>
<keyword evidence="5 9" id="KW-0028">Amino-acid biosynthesis</keyword>
<keyword evidence="6 9" id="KW-0822">Tryptophan biosynthesis</keyword>
<evidence type="ECO:0000313" key="13">
    <source>
        <dbReference type="Proteomes" id="UP000051086"/>
    </source>
</evidence>
<dbReference type="RefSeq" id="WP_242601706.1">
    <property type="nucleotide sequence ID" value="NZ_CYSB01000005.1"/>
</dbReference>
<organism evidence="12 14">
    <name type="scientific">Thalassovita autumnalis</name>
    <dbReference type="NCBI Taxonomy" id="2072972"/>
    <lineage>
        <taxon>Bacteria</taxon>
        <taxon>Pseudomonadati</taxon>
        <taxon>Pseudomonadota</taxon>
        <taxon>Alphaproteobacteria</taxon>
        <taxon>Rhodobacterales</taxon>
        <taxon>Roseobacteraceae</taxon>
        <taxon>Thalassovita</taxon>
    </lineage>
</organism>
<name>A0A0P1F683_9RHOB</name>
<dbReference type="HAMAP" id="MF_00135">
    <property type="entry name" value="PRAI"/>
    <property type="match status" value="1"/>
</dbReference>
<dbReference type="EMBL" id="CYSC01000027">
    <property type="protein sequence ID" value="CUH71937.1"/>
    <property type="molecule type" value="Genomic_DNA"/>
</dbReference>
<comment type="pathway">
    <text evidence="2 9">Amino-acid biosynthesis; L-tryptophan biosynthesis; L-tryptophan from chorismate: step 3/5.</text>
</comment>
<evidence type="ECO:0000313" key="14">
    <source>
        <dbReference type="Proteomes" id="UP000051887"/>
    </source>
</evidence>
<dbReference type="PANTHER" id="PTHR42894">
    <property type="entry name" value="N-(5'-PHOSPHORIBOSYL)ANTHRANILATE ISOMERASE"/>
    <property type="match status" value="1"/>
</dbReference>
<evidence type="ECO:0000256" key="8">
    <source>
        <dbReference type="ARBA" id="ARBA00023235"/>
    </source>
</evidence>
<dbReference type="CDD" id="cd00405">
    <property type="entry name" value="PRAI"/>
    <property type="match status" value="1"/>
</dbReference>
<gene>
    <name evidence="9 12" type="primary">trpF</name>
    <name evidence="11" type="ORF">TL5118_00460</name>
    <name evidence="12" type="ORF">TL5120_01732</name>
</gene>
<evidence type="ECO:0000256" key="6">
    <source>
        <dbReference type="ARBA" id="ARBA00022822"/>
    </source>
</evidence>